<comment type="caution">
    <text evidence="3">The sequence shown here is derived from an EMBL/GenBank/DDBJ whole genome shotgun (WGS) entry which is preliminary data.</text>
</comment>
<feature type="region of interest" description="Disordered" evidence="2">
    <location>
        <begin position="1"/>
        <end position="84"/>
    </location>
</feature>
<dbReference type="InterPro" id="IPR043566">
    <property type="entry name" value="Rabphilin/DOC2/Noc2"/>
</dbReference>
<gene>
    <name evidence="3" type="ORF">mPipKuh1_010216</name>
</gene>
<sequence length="300" mass="31431">MQEHVAIDVNPGPSGSSASSPTTSPSSTPSPSLPCAPQTHTPQCPPPSALHPSRRQTRSRRETRATAVRGAGGEGNLGRPGQDGVWVSRAPGLCGRAGGTVPRGQEQEELTCVPPPSAALGTEFTLPFDADNSALHCMAHRAKGLKPPASGSLDTYVKANLLPGASKASQLRTRTAGHVGAGLGRDVTYHGLTQDAGRRTLQLVCEDPRLQPRCPCVCPCGSWCPAEPGASACVWRSGGRCPRTLPQEELDVGPAAGLPANRILGYVWEKRPSRPPPGLLLEAPGRVWQKVPASQRGEEN</sequence>
<dbReference type="GO" id="GO:0006887">
    <property type="term" value="P:exocytosis"/>
    <property type="evidence" value="ECO:0007669"/>
    <property type="project" value="TreeGrafter"/>
</dbReference>
<protein>
    <submittedName>
        <fullName evidence="3">Uncharacterized protein</fullName>
    </submittedName>
</protein>
<dbReference type="EMBL" id="JACAGB010000056">
    <property type="protein sequence ID" value="KAF6281683.1"/>
    <property type="molecule type" value="Genomic_DNA"/>
</dbReference>
<keyword evidence="4" id="KW-1185">Reference proteome</keyword>
<dbReference type="GO" id="GO:0017158">
    <property type="term" value="P:regulation of calcium ion-dependent exocytosis"/>
    <property type="evidence" value="ECO:0007669"/>
    <property type="project" value="TreeGrafter"/>
</dbReference>
<evidence type="ECO:0000256" key="2">
    <source>
        <dbReference type="SAM" id="MobiDB-lite"/>
    </source>
</evidence>
<dbReference type="SUPFAM" id="SSF49562">
    <property type="entry name" value="C2 domain (Calcium/lipid-binding domain, CaLB)"/>
    <property type="match status" value="1"/>
</dbReference>
<dbReference type="GO" id="GO:0061669">
    <property type="term" value="P:spontaneous neurotransmitter secretion"/>
    <property type="evidence" value="ECO:0007669"/>
    <property type="project" value="TreeGrafter"/>
</dbReference>
<dbReference type="GO" id="GO:0098793">
    <property type="term" value="C:presynapse"/>
    <property type="evidence" value="ECO:0007669"/>
    <property type="project" value="GOC"/>
</dbReference>
<evidence type="ECO:0000313" key="4">
    <source>
        <dbReference type="Proteomes" id="UP000558488"/>
    </source>
</evidence>
<evidence type="ECO:0000313" key="3">
    <source>
        <dbReference type="EMBL" id="KAF6281683.1"/>
    </source>
</evidence>
<name>A0A7J7RZZ0_PIPKU</name>
<proteinExistence type="predicted"/>
<dbReference type="AlphaFoldDB" id="A0A7J7RZZ0"/>
<dbReference type="PANTHER" id="PTHR45729">
    <property type="entry name" value="RABPHILIN, ISOFORM A"/>
    <property type="match status" value="1"/>
</dbReference>
<accession>A0A7J7RZZ0</accession>
<dbReference type="GO" id="GO:0046872">
    <property type="term" value="F:metal ion binding"/>
    <property type="evidence" value="ECO:0007669"/>
    <property type="project" value="UniProtKB-KW"/>
</dbReference>
<dbReference type="Proteomes" id="UP000558488">
    <property type="component" value="Unassembled WGS sequence"/>
</dbReference>
<feature type="compositionally biased region" description="Low complexity" evidence="2">
    <location>
        <begin position="11"/>
        <end position="30"/>
    </location>
</feature>
<keyword evidence="1" id="KW-0479">Metal-binding</keyword>
<dbReference type="PANTHER" id="PTHR45729:SF7">
    <property type="entry name" value="DOUBLE C2-LIKE DOMAIN-CONTAINING PROTEIN GAMMA"/>
    <property type="match status" value="1"/>
</dbReference>
<reference evidence="3 4" key="1">
    <citation type="journal article" date="2020" name="Nature">
        <title>Six reference-quality genomes reveal evolution of bat adaptations.</title>
        <authorList>
            <person name="Jebb D."/>
            <person name="Huang Z."/>
            <person name="Pippel M."/>
            <person name="Hughes G.M."/>
            <person name="Lavrichenko K."/>
            <person name="Devanna P."/>
            <person name="Winkler S."/>
            <person name="Jermiin L.S."/>
            <person name="Skirmuntt E.C."/>
            <person name="Katzourakis A."/>
            <person name="Burkitt-Gray L."/>
            <person name="Ray D.A."/>
            <person name="Sullivan K.A.M."/>
            <person name="Roscito J.G."/>
            <person name="Kirilenko B.M."/>
            <person name="Davalos L.M."/>
            <person name="Corthals A.P."/>
            <person name="Power M.L."/>
            <person name="Jones G."/>
            <person name="Ransome R.D."/>
            <person name="Dechmann D.K.N."/>
            <person name="Locatelli A.G."/>
            <person name="Puechmaille S.J."/>
            <person name="Fedrigo O."/>
            <person name="Jarvis E.D."/>
            <person name="Hiller M."/>
            <person name="Vernes S.C."/>
            <person name="Myers E.W."/>
            <person name="Teeling E.C."/>
        </authorList>
    </citation>
    <scope>NUCLEOTIDE SEQUENCE [LARGE SCALE GENOMIC DNA]</scope>
    <source>
        <strain evidence="3">MPipKuh1</strain>
        <tissue evidence="3">Flight muscle</tissue>
    </source>
</reference>
<dbReference type="Gene3D" id="2.60.40.150">
    <property type="entry name" value="C2 domain"/>
    <property type="match status" value="1"/>
</dbReference>
<dbReference type="InterPro" id="IPR035892">
    <property type="entry name" value="C2_domain_sf"/>
</dbReference>
<organism evidence="3 4">
    <name type="scientific">Pipistrellus kuhlii</name>
    <name type="common">Kuhl's pipistrelle</name>
    <dbReference type="NCBI Taxonomy" id="59472"/>
    <lineage>
        <taxon>Eukaryota</taxon>
        <taxon>Metazoa</taxon>
        <taxon>Chordata</taxon>
        <taxon>Craniata</taxon>
        <taxon>Vertebrata</taxon>
        <taxon>Euteleostomi</taxon>
        <taxon>Mammalia</taxon>
        <taxon>Eutheria</taxon>
        <taxon>Laurasiatheria</taxon>
        <taxon>Chiroptera</taxon>
        <taxon>Yangochiroptera</taxon>
        <taxon>Vespertilionidae</taxon>
        <taxon>Pipistrellus</taxon>
    </lineage>
</organism>
<evidence type="ECO:0000256" key="1">
    <source>
        <dbReference type="ARBA" id="ARBA00022723"/>
    </source>
</evidence>